<feature type="transmembrane region" description="Helical" evidence="7">
    <location>
        <begin position="357"/>
        <end position="381"/>
    </location>
</feature>
<dbReference type="InterPro" id="IPR049456">
    <property type="entry name" value="Anoctamin_N_fung"/>
</dbReference>
<evidence type="ECO:0000256" key="1">
    <source>
        <dbReference type="ARBA" id="ARBA00004141"/>
    </source>
</evidence>
<feature type="domain" description="Anoctamin transmembrane" evidence="8">
    <location>
        <begin position="162"/>
        <end position="632"/>
    </location>
</feature>
<evidence type="ECO:0000256" key="2">
    <source>
        <dbReference type="ARBA" id="ARBA00022692"/>
    </source>
</evidence>
<feature type="transmembrane region" description="Helical" evidence="7">
    <location>
        <begin position="511"/>
        <end position="534"/>
    </location>
</feature>
<evidence type="ECO:0000259" key="8">
    <source>
        <dbReference type="Pfam" id="PF04547"/>
    </source>
</evidence>
<evidence type="ECO:0000259" key="9">
    <source>
        <dbReference type="Pfam" id="PF20877"/>
    </source>
</evidence>
<evidence type="ECO:0000256" key="5">
    <source>
        <dbReference type="SAM" id="Coils"/>
    </source>
</evidence>
<feature type="compositionally biased region" description="Low complexity" evidence="6">
    <location>
        <begin position="816"/>
        <end position="830"/>
    </location>
</feature>
<name>A0A9W4TTA6_9ASCO</name>
<dbReference type="AlphaFoldDB" id="A0A9W4TTA6"/>
<organism evidence="10 11">
    <name type="scientific">Candida verbasci</name>
    <dbReference type="NCBI Taxonomy" id="1227364"/>
    <lineage>
        <taxon>Eukaryota</taxon>
        <taxon>Fungi</taxon>
        <taxon>Dikarya</taxon>
        <taxon>Ascomycota</taxon>
        <taxon>Saccharomycotina</taxon>
        <taxon>Pichiomycetes</taxon>
        <taxon>Debaryomycetaceae</taxon>
        <taxon>Candida/Lodderomyces clade</taxon>
        <taxon>Candida</taxon>
    </lineage>
</organism>
<protein>
    <recommendedName>
        <fullName evidence="12">Ist2p</fullName>
    </recommendedName>
</protein>
<feature type="transmembrane region" description="Helical" evidence="7">
    <location>
        <begin position="609"/>
        <end position="630"/>
    </location>
</feature>
<dbReference type="Pfam" id="PF20877">
    <property type="entry name" value="Anoctamin_N"/>
    <property type="match status" value="1"/>
</dbReference>
<evidence type="ECO:0000256" key="6">
    <source>
        <dbReference type="SAM" id="MobiDB-lite"/>
    </source>
</evidence>
<dbReference type="Proteomes" id="UP001152885">
    <property type="component" value="Unassembled WGS sequence"/>
</dbReference>
<evidence type="ECO:0000313" key="10">
    <source>
        <dbReference type="EMBL" id="CAI5756644.1"/>
    </source>
</evidence>
<gene>
    <name evidence="10" type="ORF">CANVERA_P1162</name>
</gene>
<keyword evidence="2 7" id="KW-0812">Transmembrane</keyword>
<feature type="compositionally biased region" description="Polar residues" evidence="6">
    <location>
        <begin position="831"/>
        <end position="841"/>
    </location>
</feature>
<evidence type="ECO:0000256" key="3">
    <source>
        <dbReference type="ARBA" id="ARBA00022989"/>
    </source>
</evidence>
<proteinExistence type="predicted"/>
<reference evidence="10" key="1">
    <citation type="submission" date="2022-12" db="EMBL/GenBank/DDBJ databases">
        <authorList>
            <person name="Brejova B."/>
        </authorList>
    </citation>
    <scope>NUCLEOTIDE SEQUENCE</scope>
</reference>
<dbReference type="InterPro" id="IPR049452">
    <property type="entry name" value="Anoctamin_TM"/>
</dbReference>
<dbReference type="GO" id="GO:0032541">
    <property type="term" value="C:cortical endoplasmic reticulum"/>
    <property type="evidence" value="ECO:0007669"/>
    <property type="project" value="TreeGrafter"/>
</dbReference>
<keyword evidence="11" id="KW-1185">Reference proteome</keyword>
<dbReference type="OrthoDB" id="296386at2759"/>
<feature type="transmembrane region" description="Helical" evidence="7">
    <location>
        <begin position="276"/>
        <end position="302"/>
    </location>
</feature>
<dbReference type="PANTHER" id="PTHR12308:SF73">
    <property type="entry name" value="ANOCTAMIN"/>
    <property type="match status" value="1"/>
</dbReference>
<feature type="transmembrane region" description="Helical" evidence="7">
    <location>
        <begin position="202"/>
        <end position="222"/>
    </location>
</feature>
<evidence type="ECO:0000313" key="11">
    <source>
        <dbReference type="Proteomes" id="UP001152885"/>
    </source>
</evidence>
<feature type="compositionally biased region" description="Basic and acidic residues" evidence="6">
    <location>
        <begin position="764"/>
        <end position="775"/>
    </location>
</feature>
<feature type="region of interest" description="Disordered" evidence="6">
    <location>
        <begin position="801"/>
        <end position="870"/>
    </location>
</feature>
<feature type="transmembrane region" description="Helical" evidence="7">
    <location>
        <begin position="563"/>
        <end position="583"/>
    </location>
</feature>
<keyword evidence="3 7" id="KW-1133">Transmembrane helix</keyword>
<sequence length="870" mass="100801">MLPIQELQPDYYIAIDFEIDEKGHQPTSKSEAHLEKLLELLYDKGFTAQIRPGDVSTLLIFIKLQSFKLIELTEKDLIKNYEFGVTSKDNTFSAKLRIIYEYLVSNGNDQKDHVEGLGLTPGIGRWHFIKTIVPITDAFDDTTLIEDLKINFTQTSLSTNQIKKDYGVKIALYFEFLKNYIFWLGGLSIFGIFTYFRKNGHVYSLTYTFINLIWSTFFLGFWRKKQQYLVNSWGVQNCHSIDQYNEQLNQVNEKFETKSTYFHKDNSSGIRFIKQLAFIPIALVFTAILVSYQLGCFVIEIFLTDIYDGPGKSLLTLLPTVLICGFIPILTIVYNFVADFMINLEDHQNQYRKNNSILLKAFVLNFLTSYMPLIITSFVYLPFAHLIQPHLGDIRNEISSYVGENRFYYKYLTKLKSQKEFQINQKRLDSQFFYFIVTNQVLQLFLKYVLPIIITTGMKFVNTTILKKPQLQTKNDDVNESIWLHNVRLSINLPEYNVDDDFRSIILQYGYLIMFGPVWPLAPLVSIIFNLLIFKLDMFKLLNGKYFKPPIPKRVDSIYPWNWALYILTWLGTIISPIVTAFYRHGTKPPKTMGQFAFDKASVHVSSSVYLIGLVFLTEHIFIIINYVFYKFTNLFKSQIEWENDFIDNDIKLRHDYYSDKVKPNFIIHEDKRWDNFTIEQALKFNQPIAVSPDEVVDMSPKSEKQREKQIETKEKLLKQKEKELADLELKQRRGLEKIKDPQDDIIVSKNDANSEPKLATIDNHPHVSELDKTQPNKGGVVENHGEIAQPFVPNNLAAKHNYSANETPDGPIHKGATTATSGGYSSSSSNLTKNSVNIINDKNDYKKVANNAEEESSRKSKGLKKLFKK</sequence>
<dbReference type="InterPro" id="IPR007632">
    <property type="entry name" value="Anoctamin"/>
</dbReference>
<accession>A0A9W4TTA6</accession>
<keyword evidence="4 7" id="KW-0472">Membrane</keyword>
<feature type="transmembrane region" description="Helical" evidence="7">
    <location>
        <begin position="432"/>
        <end position="450"/>
    </location>
</feature>
<dbReference type="Pfam" id="PF04547">
    <property type="entry name" value="Anoctamin"/>
    <property type="match status" value="1"/>
</dbReference>
<feature type="domain" description="Anoctamin alpha-beta plait" evidence="9">
    <location>
        <begin position="9"/>
        <end position="129"/>
    </location>
</feature>
<evidence type="ECO:0008006" key="12">
    <source>
        <dbReference type="Google" id="ProtNLM"/>
    </source>
</evidence>
<dbReference type="PANTHER" id="PTHR12308">
    <property type="entry name" value="ANOCTAMIN"/>
    <property type="match status" value="1"/>
</dbReference>
<dbReference type="GO" id="GO:0016020">
    <property type="term" value="C:membrane"/>
    <property type="evidence" value="ECO:0007669"/>
    <property type="project" value="UniProtKB-SubCell"/>
</dbReference>
<feature type="compositionally biased region" description="Basic residues" evidence="6">
    <location>
        <begin position="860"/>
        <end position="870"/>
    </location>
</feature>
<feature type="coiled-coil region" evidence="5">
    <location>
        <begin position="704"/>
        <end position="738"/>
    </location>
</feature>
<feature type="transmembrane region" description="Helical" evidence="7">
    <location>
        <begin position="180"/>
        <end position="196"/>
    </location>
</feature>
<keyword evidence="5" id="KW-0175">Coiled coil</keyword>
<evidence type="ECO:0000256" key="7">
    <source>
        <dbReference type="SAM" id="Phobius"/>
    </source>
</evidence>
<evidence type="ECO:0000256" key="4">
    <source>
        <dbReference type="ARBA" id="ARBA00023136"/>
    </source>
</evidence>
<comment type="caution">
    <text evidence="10">The sequence shown here is derived from an EMBL/GenBank/DDBJ whole genome shotgun (WGS) entry which is preliminary data.</text>
</comment>
<feature type="transmembrane region" description="Helical" evidence="7">
    <location>
        <begin position="314"/>
        <end position="337"/>
    </location>
</feature>
<feature type="region of interest" description="Disordered" evidence="6">
    <location>
        <begin position="747"/>
        <end position="776"/>
    </location>
</feature>
<dbReference type="GO" id="GO:0005254">
    <property type="term" value="F:chloride channel activity"/>
    <property type="evidence" value="ECO:0007669"/>
    <property type="project" value="TreeGrafter"/>
</dbReference>
<dbReference type="EMBL" id="CANTUO010000001">
    <property type="protein sequence ID" value="CAI5756644.1"/>
    <property type="molecule type" value="Genomic_DNA"/>
</dbReference>
<comment type="subcellular location">
    <subcellularLocation>
        <location evidence="1">Membrane</location>
        <topology evidence="1">Multi-pass membrane protein</topology>
    </subcellularLocation>
</comment>